<comment type="caution">
    <text evidence="12">The sequence shown here is derived from an EMBL/GenBank/DDBJ whole genome shotgun (WGS) entry which is preliminary data.</text>
</comment>
<keyword evidence="6 9" id="KW-0418">Kinase</keyword>
<evidence type="ECO:0000256" key="4">
    <source>
        <dbReference type="ARBA" id="ARBA00022679"/>
    </source>
</evidence>
<evidence type="ECO:0000313" key="12">
    <source>
        <dbReference type="EMBL" id="HHS51505.1"/>
    </source>
</evidence>
<gene>
    <name evidence="9 12" type="primary">ispE</name>
    <name evidence="12" type="ORF">ENW73_01380</name>
</gene>
<dbReference type="InterPro" id="IPR006204">
    <property type="entry name" value="GHMP_kinase_N_dom"/>
</dbReference>
<dbReference type="PIRSF" id="PIRSF010376">
    <property type="entry name" value="IspE"/>
    <property type="match status" value="1"/>
</dbReference>
<keyword evidence="5 9" id="KW-0547">Nucleotide-binding</keyword>
<dbReference type="InterPro" id="IPR013750">
    <property type="entry name" value="GHMP_kinase_C_dom"/>
</dbReference>
<evidence type="ECO:0000256" key="5">
    <source>
        <dbReference type="ARBA" id="ARBA00022741"/>
    </source>
</evidence>
<dbReference type="EMBL" id="DTLI01000031">
    <property type="protein sequence ID" value="HHS51505.1"/>
    <property type="molecule type" value="Genomic_DNA"/>
</dbReference>
<comment type="function">
    <text evidence="9">Catalyzes the phosphorylation of the position 2 hydroxy group of 4-diphosphocytidyl-2C-methyl-D-erythritol.</text>
</comment>
<evidence type="ECO:0000259" key="10">
    <source>
        <dbReference type="Pfam" id="PF00288"/>
    </source>
</evidence>
<comment type="similarity">
    <text evidence="1 9">Belongs to the GHMP kinase family. IspE subfamily.</text>
</comment>
<dbReference type="HAMAP" id="MF_00061">
    <property type="entry name" value="IspE"/>
    <property type="match status" value="1"/>
</dbReference>
<evidence type="ECO:0000256" key="9">
    <source>
        <dbReference type="HAMAP-Rule" id="MF_00061"/>
    </source>
</evidence>
<dbReference type="SUPFAM" id="SSF55060">
    <property type="entry name" value="GHMP Kinase, C-terminal domain"/>
    <property type="match status" value="1"/>
</dbReference>
<dbReference type="Pfam" id="PF00288">
    <property type="entry name" value="GHMP_kinases_N"/>
    <property type="match status" value="1"/>
</dbReference>
<feature type="active site" evidence="9">
    <location>
        <position position="13"/>
    </location>
</feature>
<evidence type="ECO:0000256" key="2">
    <source>
        <dbReference type="ARBA" id="ARBA00012052"/>
    </source>
</evidence>
<comment type="catalytic activity">
    <reaction evidence="9">
        <text>4-CDP-2-C-methyl-D-erythritol + ATP = 4-CDP-2-C-methyl-D-erythritol 2-phosphate + ADP + H(+)</text>
        <dbReference type="Rhea" id="RHEA:18437"/>
        <dbReference type="ChEBI" id="CHEBI:15378"/>
        <dbReference type="ChEBI" id="CHEBI:30616"/>
        <dbReference type="ChEBI" id="CHEBI:57823"/>
        <dbReference type="ChEBI" id="CHEBI:57919"/>
        <dbReference type="ChEBI" id="CHEBI:456216"/>
        <dbReference type="EC" id="2.7.1.148"/>
    </reaction>
</comment>
<feature type="domain" description="GHMP kinase N-terminal" evidence="10">
    <location>
        <begin position="70"/>
        <end position="148"/>
    </location>
</feature>
<dbReference type="EC" id="2.7.1.148" evidence="2 9"/>
<evidence type="ECO:0000256" key="6">
    <source>
        <dbReference type="ARBA" id="ARBA00022777"/>
    </source>
</evidence>
<protein>
    <recommendedName>
        <fullName evidence="3 9">4-diphosphocytidyl-2-C-methyl-D-erythritol kinase</fullName>
        <shortName evidence="9">CMK</shortName>
        <ecNumber evidence="2 9">2.7.1.148</ecNumber>
    </recommendedName>
    <alternativeName>
        <fullName evidence="8 9">4-(cytidine-5'-diphospho)-2-C-methyl-D-erythritol kinase</fullName>
    </alternativeName>
</protein>
<dbReference type="UniPathway" id="UPA00056">
    <property type="reaction ID" value="UER00094"/>
</dbReference>
<dbReference type="GO" id="GO:0050515">
    <property type="term" value="F:4-(cytidine 5'-diphospho)-2-C-methyl-D-erythritol kinase activity"/>
    <property type="evidence" value="ECO:0007669"/>
    <property type="project" value="UniProtKB-UniRule"/>
</dbReference>
<dbReference type="InterPro" id="IPR014721">
    <property type="entry name" value="Ribsml_uS5_D2-typ_fold_subgr"/>
</dbReference>
<keyword evidence="9" id="KW-0414">Isoprene biosynthesis</keyword>
<dbReference type="InterPro" id="IPR004424">
    <property type="entry name" value="IspE"/>
</dbReference>
<comment type="pathway">
    <text evidence="9">Isoprenoid biosynthesis; isopentenyl diphosphate biosynthesis via DXP pathway; isopentenyl diphosphate from 1-deoxy-D-xylulose 5-phosphate: step 3/6.</text>
</comment>
<keyword evidence="4 9" id="KW-0808">Transferase</keyword>
<keyword evidence="7 9" id="KW-0067">ATP-binding</keyword>
<dbReference type="Gene3D" id="3.30.70.890">
    <property type="entry name" value="GHMP kinase, C-terminal domain"/>
    <property type="match status" value="1"/>
</dbReference>
<dbReference type="AlphaFoldDB" id="A0A7C6A846"/>
<dbReference type="SUPFAM" id="SSF54211">
    <property type="entry name" value="Ribosomal protein S5 domain 2-like"/>
    <property type="match status" value="1"/>
</dbReference>
<evidence type="ECO:0000256" key="7">
    <source>
        <dbReference type="ARBA" id="ARBA00022840"/>
    </source>
</evidence>
<evidence type="ECO:0000256" key="3">
    <source>
        <dbReference type="ARBA" id="ARBA00017473"/>
    </source>
</evidence>
<dbReference type="Pfam" id="PF08544">
    <property type="entry name" value="GHMP_kinases_C"/>
    <property type="match status" value="1"/>
</dbReference>
<dbReference type="Gene3D" id="3.30.230.10">
    <property type="match status" value="1"/>
</dbReference>
<dbReference type="PANTHER" id="PTHR43527">
    <property type="entry name" value="4-DIPHOSPHOCYTIDYL-2-C-METHYL-D-ERYTHRITOL KINASE, CHLOROPLASTIC"/>
    <property type="match status" value="1"/>
</dbReference>
<dbReference type="PANTHER" id="PTHR43527:SF2">
    <property type="entry name" value="4-DIPHOSPHOCYTIDYL-2-C-METHYL-D-ERYTHRITOL KINASE, CHLOROPLASTIC"/>
    <property type="match status" value="1"/>
</dbReference>
<proteinExistence type="inferred from homology"/>
<feature type="domain" description="GHMP kinase C-terminal" evidence="11">
    <location>
        <begin position="212"/>
        <end position="284"/>
    </location>
</feature>
<feature type="binding site" evidence="9">
    <location>
        <begin position="98"/>
        <end position="108"/>
    </location>
    <ligand>
        <name>ATP</name>
        <dbReference type="ChEBI" id="CHEBI:30616"/>
    </ligand>
</feature>
<reference evidence="12" key="1">
    <citation type="journal article" date="2020" name="mSystems">
        <title>Genome- and Community-Level Interaction Insights into Carbon Utilization and Element Cycling Functions of Hydrothermarchaeota in Hydrothermal Sediment.</title>
        <authorList>
            <person name="Zhou Z."/>
            <person name="Liu Y."/>
            <person name="Xu W."/>
            <person name="Pan J."/>
            <person name="Luo Z.H."/>
            <person name="Li M."/>
        </authorList>
    </citation>
    <scope>NUCLEOTIDE SEQUENCE [LARGE SCALE GENOMIC DNA]</scope>
    <source>
        <strain evidence="12">SpSt-876</strain>
    </source>
</reference>
<evidence type="ECO:0000256" key="8">
    <source>
        <dbReference type="ARBA" id="ARBA00032554"/>
    </source>
</evidence>
<feature type="active site" evidence="9">
    <location>
        <position position="140"/>
    </location>
</feature>
<dbReference type="GO" id="GO:0016114">
    <property type="term" value="P:terpenoid biosynthetic process"/>
    <property type="evidence" value="ECO:0007669"/>
    <property type="project" value="UniProtKB-UniRule"/>
</dbReference>
<evidence type="ECO:0000256" key="1">
    <source>
        <dbReference type="ARBA" id="ARBA00009684"/>
    </source>
</evidence>
<dbReference type="InterPro" id="IPR020568">
    <property type="entry name" value="Ribosomal_Su5_D2-typ_SF"/>
</dbReference>
<dbReference type="GO" id="GO:0019288">
    <property type="term" value="P:isopentenyl diphosphate biosynthetic process, methylerythritol 4-phosphate pathway"/>
    <property type="evidence" value="ECO:0007669"/>
    <property type="project" value="UniProtKB-UniRule"/>
</dbReference>
<name>A0A7C6A846_UNCW3</name>
<dbReference type="InterPro" id="IPR036554">
    <property type="entry name" value="GHMP_kinase_C_sf"/>
</dbReference>
<sequence length="294" mass="32382">MQSNTLIIRSYAKINLGLLVKKKRSDGYHNIETIYVPIQLHDKIRLKKIDKGIIIKTMGIPIPVPQEKANLAYKAALLFGKEFGITSGIEILIEKNIPVGAGLGGGSSNAAAVLQGLNLMSGEPGTKKDLYNLALKIGMDVPFFLCGKACYATGRGEILEPIKIPKLNVVLYYPGYPIITKWAYKKIAKVSLLPKDKRLLTNQALSLKILSEKLQNGDLTDLSHYLLNSFEDLVFEHHPDLAEIKQFFLKHGAYAASLAGSGSAIFGLVEKKNIPILRKALKENKINVLFTKSL</sequence>
<accession>A0A7C6A846</accession>
<dbReference type="GO" id="GO:0005524">
    <property type="term" value="F:ATP binding"/>
    <property type="evidence" value="ECO:0007669"/>
    <property type="project" value="UniProtKB-UniRule"/>
</dbReference>
<dbReference type="NCBIfam" id="TIGR00154">
    <property type="entry name" value="ispE"/>
    <property type="match status" value="1"/>
</dbReference>
<organism evidence="12">
    <name type="scientific">candidate division WOR-3 bacterium</name>
    <dbReference type="NCBI Taxonomy" id="2052148"/>
    <lineage>
        <taxon>Bacteria</taxon>
        <taxon>Bacteria division WOR-3</taxon>
    </lineage>
</organism>
<evidence type="ECO:0000259" key="11">
    <source>
        <dbReference type="Pfam" id="PF08544"/>
    </source>
</evidence>